<evidence type="ECO:0000313" key="1">
    <source>
        <dbReference type="EMBL" id="KKO09965.1"/>
    </source>
</evidence>
<protein>
    <recommendedName>
        <fullName evidence="2">Clp protease</fullName>
    </recommendedName>
</protein>
<dbReference type="EMBL" id="LAZR01000006">
    <property type="protein sequence ID" value="KKO09965.1"/>
    <property type="molecule type" value="Genomic_DNA"/>
</dbReference>
<dbReference type="SUPFAM" id="SSF52096">
    <property type="entry name" value="ClpP/crotonase"/>
    <property type="match status" value="1"/>
</dbReference>
<sequence length="198" mass="21812">MYLDPIGNNQLEAITMTTHIIHFTGPINSNTCGQFINKCTEAVQQDASELLVKIATMGGECSYGFSLYNFLISLPIPVNTHNLGTVESMGNIIFLAGQRRTASHFSKFLFHPFHWTLHGSVDHARMAEYAMSLDHDLELYAAIVEERTKGADEPLDILSYLKASPRILDPHAAIATGMIHAVDDNATPAGARNWCVHS</sequence>
<gene>
    <name evidence="1" type="ORF">LCGC14_0034670</name>
</gene>
<dbReference type="Gene3D" id="3.90.226.10">
    <property type="entry name" value="2-enoyl-CoA Hydratase, Chain A, domain 1"/>
    <property type="match status" value="1"/>
</dbReference>
<proteinExistence type="predicted"/>
<dbReference type="AlphaFoldDB" id="A0A0F9W0V2"/>
<evidence type="ECO:0008006" key="2">
    <source>
        <dbReference type="Google" id="ProtNLM"/>
    </source>
</evidence>
<dbReference type="InterPro" id="IPR029045">
    <property type="entry name" value="ClpP/crotonase-like_dom_sf"/>
</dbReference>
<comment type="caution">
    <text evidence="1">The sequence shown here is derived from an EMBL/GenBank/DDBJ whole genome shotgun (WGS) entry which is preliminary data.</text>
</comment>
<accession>A0A0F9W0V2</accession>
<reference evidence="1" key="1">
    <citation type="journal article" date="2015" name="Nature">
        <title>Complex archaea that bridge the gap between prokaryotes and eukaryotes.</title>
        <authorList>
            <person name="Spang A."/>
            <person name="Saw J.H."/>
            <person name="Jorgensen S.L."/>
            <person name="Zaremba-Niedzwiedzka K."/>
            <person name="Martijn J."/>
            <person name="Lind A.E."/>
            <person name="van Eijk R."/>
            <person name="Schleper C."/>
            <person name="Guy L."/>
            <person name="Ettema T.J."/>
        </authorList>
    </citation>
    <scope>NUCLEOTIDE SEQUENCE</scope>
</reference>
<name>A0A0F9W0V2_9ZZZZ</name>
<dbReference type="Pfam" id="PF00574">
    <property type="entry name" value="CLP_protease"/>
    <property type="match status" value="1"/>
</dbReference>
<dbReference type="InterPro" id="IPR023562">
    <property type="entry name" value="ClpP/TepA"/>
</dbReference>
<organism evidence="1">
    <name type="scientific">marine sediment metagenome</name>
    <dbReference type="NCBI Taxonomy" id="412755"/>
    <lineage>
        <taxon>unclassified sequences</taxon>
        <taxon>metagenomes</taxon>
        <taxon>ecological metagenomes</taxon>
    </lineage>
</organism>